<protein>
    <submittedName>
        <fullName evidence="2">Uncharacterized protein</fullName>
    </submittedName>
</protein>
<evidence type="ECO:0000313" key="2">
    <source>
        <dbReference type="EMBL" id="KAJ8489202.1"/>
    </source>
</evidence>
<sequence>MPKSGSAPVERPSRVKLSREARKFRRDHAEVFGYDLSQEGIHNLHQLLVERYGMHEYKLKNLQNWFSAQRRDRILVAALE</sequence>
<accession>A0AAD7U0V3</accession>
<evidence type="ECO:0000256" key="1">
    <source>
        <dbReference type="SAM" id="MobiDB-lite"/>
    </source>
</evidence>
<keyword evidence="3" id="KW-1185">Reference proteome</keyword>
<evidence type="ECO:0000313" key="3">
    <source>
        <dbReference type="Proteomes" id="UP001215151"/>
    </source>
</evidence>
<feature type="region of interest" description="Disordered" evidence="1">
    <location>
        <begin position="1"/>
        <end position="21"/>
    </location>
</feature>
<organism evidence="2 3">
    <name type="scientific">Trametes cubensis</name>
    <dbReference type="NCBI Taxonomy" id="1111947"/>
    <lineage>
        <taxon>Eukaryota</taxon>
        <taxon>Fungi</taxon>
        <taxon>Dikarya</taxon>
        <taxon>Basidiomycota</taxon>
        <taxon>Agaricomycotina</taxon>
        <taxon>Agaricomycetes</taxon>
        <taxon>Polyporales</taxon>
        <taxon>Polyporaceae</taxon>
        <taxon>Trametes</taxon>
    </lineage>
</organism>
<name>A0AAD7U0V3_9APHY</name>
<proteinExistence type="predicted"/>
<dbReference type="AlphaFoldDB" id="A0AAD7U0V3"/>
<dbReference type="Proteomes" id="UP001215151">
    <property type="component" value="Unassembled WGS sequence"/>
</dbReference>
<gene>
    <name evidence="2" type="ORF">ONZ51_g3080</name>
</gene>
<feature type="compositionally biased region" description="Basic and acidic residues" evidence="1">
    <location>
        <begin position="11"/>
        <end position="21"/>
    </location>
</feature>
<reference evidence="2" key="1">
    <citation type="submission" date="2022-11" db="EMBL/GenBank/DDBJ databases">
        <title>Genome Sequence of Cubamyces cubensis.</title>
        <authorList>
            <person name="Buettner E."/>
        </authorList>
    </citation>
    <scope>NUCLEOTIDE SEQUENCE</scope>
    <source>
        <strain evidence="2">MPL-01</strain>
    </source>
</reference>
<dbReference type="EMBL" id="JAPEVG010000052">
    <property type="protein sequence ID" value="KAJ8489202.1"/>
    <property type="molecule type" value="Genomic_DNA"/>
</dbReference>
<comment type="caution">
    <text evidence="2">The sequence shown here is derived from an EMBL/GenBank/DDBJ whole genome shotgun (WGS) entry which is preliminary data.</text>
</comment>